<evidence type="ECO:0000313" key="2">
    <source>
        <dbReference type="Proteomes" id="UP000001054"/>
    </source>
</evidence>
<keyword evidence="1" id="KW-0614">Plasmid</keyword>
<evidence type="ECO:0000313" key="1">
    <source>
        <dbReference type="EMBL" id="ACP21944.1"/>
    </source>
</evidence>
<accession>C3KPD6</accession>
<keyword evidence="2" id="KW-1185">Reference proteome</keyword>
<organism evidence="1 2">
    <name type="scientific">Sinorhizobium fredii (strain NBRC 101917 / NGR234)</name>
    <dbReference type="NCBI Taxonomy" id="394"/>
    <lineage>
        <taxon>Bacteria</taxon>
        <taxon>Pseudomonadati</taxon>
        <taxon>Pseudomonadota</taxon>
        <taxon>Alphaproteobacteria</taxon>
        <taxon>Hyphomicrobiales</taxon>
        <taxon>Rhizobiaceae</taxon>
        <taxon>Sinorhizobium/Ensifer group</taxon>
        <taxon>Sinorhizobium</taxon>
    </lineage>
</organism>
<reference evidence="1 2" key="2">
    <citation type="journal article" date="2009" name="Appl. Environ. Microbiol.">
        <title>Rhizobium sp. strain NGR234 possesses a remarkable number of secretion systems.</title>
        <authorList>
            <person name="Schmeisser C."/>
            <person name="Liesegang H."/>
            <person name="Krysciak D."/>
            <person name="Bakkou N."/>
            <person name="Le Quere A."/>
            <person name="Wollherr A."/>
            <person name="Heinemeyer I."/>
            <person name="Morgenstern B."/>
            <person name="Pommerening-Roeser A."/>
            <person name="Flores M."/>
            <person name="Palacios R."/>
            <person name="Brenner S."/>
            <person name="Gottschalk G."/>
            <person name="Schmitz R.A."/>
            <person name="Broughton W.J."/>
            <person name="Perret X."/>
            <person name="Strittmatter A.W."/>
            <person name="Streit W.R."/>
        </authorList>
    </citation>
    <scope>NUCLEOTIDE SEQUENCE [LARGE SCALE GENOMIC DNA]</scope>
    <source>
        <strain evidence="2">NBRC 101917 / NGR234</strain>
    </source>
</reference>
<dbReference type="HOGENOM" id="CLU_3084061_0_0_5"/>
<dbReference type="EMBL" id="CP000874">
    <property type="protein sequence ID" value="ACP21944.1"/>
    <property type="molecule type" value="Genomic_DNA"/>
</dbReference>
<geneLocation type="plasmid" evidence="2">
    <name>sym pNGR234b</name>
</geneLocation>
<proteinExistence type="predicted"/>
<reference evidence="2" key="1">
    <citation type="journal article" date="2004" name="J. Bacteriol.">
        <title>An evolutionary hot spot: the pNGR234b replicon of Rhizobium sp. strain NGR234.</title>
        <authorList>
            <person name="Streit W.R."/>
            <person name="Schmitz R.A."/>
            <person name="Perret X."/>
            <person name="Staehelin C."/>
            <person name="Deakin W.J."/>
            <person name="Raasch C."/>
            <person name="Liesegang H."/>
            <person name="Broughton W.J."/>
        </authorList>
    </citation>
    <scope>NUCLEOTIDE SEQUENCE [LARGE SCALE GENOMIC DNA]</scope>
    <source>
        <strain evidence="2">NBRC 101917 / NGR234</strain>
    </source>
</reference>
<gene>
    <name evidence="1" type="ordered locus">NGR_b04820</name>
</gene>
<dbReference type="Proteomes" id="UP000001054">
    <property type="component" value="Plasmid pNGR234b"/>
</dbReference>
<dbReference type="KEGG" id="rhi:NGR_b04820"/>
<protein>
    <submittedName>
        <fullName evidence="1">Uncharacterized protein</fullName>
    </submittedName>
</protein>
<dbReference type="AlphaFoldDB" id="C3KPD6"/>
<sequence>MFEATRKLSTIQPDGGAADRCCRPISVAVAGATTLPYKEVLSVVKNFSLLRV</sequence>
<name>C3KPD6_SINFN</name>